<dbReference type="GO" id="GO:0016491">
    <property type="term" value="F:oxidoreductase activity"/>
    <property type="evidence" value="ECO:0007669"/>
    <property type="project" value="UniProtKB-KW"/>
</dbReference>
<comment type="caution">
    <text evidence="3">The sequence shown here is derived from an EMBL/GenBank/DDBJ whole genome shotgun (WGS) entry which is preliminary data.</text>
</comment>
<keyword evidence="1 3" id="KW-0560">Oxidoreductase</keyword>
<reference evidence="4" key="1">
    <citation type="journal article" date="2019" name="Int. J. Syst. Evol. Microbiol.">
        <title>The Global Catalogue of Microorganisms (GCM) 10K type strain sequencing project: providing services to taxonomists for standard genome sequencing and annotation.</title>
        <authorList>
            <consortium name="The Broad Institute Genomics Platform"/>
            <consortium name="The Broad Institute Genome Sequencing Center for Infectious Disease"/>
            <person name="Wu L."/>
            <person name="Ma J."/>
        </authorList>
    </citation>
    <scope>NUCLEOTIDE SEQUENCE [LARGE SCALE GENOMIC DNA]</scope>
    <source>
        <strain evidence="4">CCUG 53915</strain>
    </source>
</reference>
<dbReference type="Proteomes" id="UP001597231">
    <property type="component" value="Unassembled WGS sequence"/>
</dbReference>
<dbReference type="Gene3D" id="3.40.50.720">
    <property type="entry name" value="NAD(P)-binding Rossmann-like Domain"/>
    <property type="match status" value="1"/>
</dbReference>
<evidence type="ECO:0000259" key="2">
    <source>
        <dbReference type="SMART" id="SM00829"/>
    </source>
</evidence>
<dbReference type="Pfam" id="PF13602">
    <property type="entry name" value="ADH_zinc_N_2"/>
    <property type="match status" value="1"/>
</dbReference>
<dbReference type="SUPFAM" id="SSF50129">
    <property type="entry name" value="GroES-like"/>
    <property type="match status" value="1"/>
</dbReference>
<accession>A0ABW3TX30</accession>
<dbReference type="PROSITE" id="PS01162">
    <property type="entry name" value="QOR_ZETA_CRYSTAL"/>
    <property type="match status" value="1"/>
</dbReference>
<evidence type="ECO:0000313" key="3">
    <source>
        <dbReference type="EMBL" id="MFD1205406.1"/>
    </source>
</evidence>
<dbReference type="SUPFAM" id="SSF51735">
    <property type="entry name" value="NAD(P)-binding Rossmann-fold domains"/>
    <property type="match status" value="1"/>
</dbReference>
<feature type="domain" description="Enoyl reductase (ER)" evidence="2">
    <location>
        <begin position="10"/>
        <end position="302"/>
    </location>
</feature>
<evidence type="ECO:0000256" key="1">
    <source>
        <dbReference type="ARBA" id="ARBA00023002"/>
    </source>
</evidence>
<dbReference type="InterPro" id="IPR013154">
    <property type="entry name" value="ADH-like_N"/>
</dbReference>
<evidence type="ECO:0000313" key="4">
    <source>
        <dbReference type="Proteomes" id="UP001597231"/>
    </source>
</evidence>
<dbReference type="RefSeq" id="WP_381480582.1">
    <property type="nucleotide sequence ID" value="NZ_JBHTLT010000045.1"/>
</dbReference>
<dbReference type="PANTHER" id="PTHR11695:SF294">
    <property type="entry name" value="RETICULON-4-INTERACTING PROTEIN 1, MITOCHONDRIAL"/>
    <property type="match status" value="1"/>
</dbReference>
<keyword evidence="4" id="KW-1185">Reference proteome</keyword>
<protein>
    <submittedName>
        <fullName evidence="3">NADP-dependent oxidoreductase</fullName>
        <ecNumber evidence="3">1.-.-.-</ecNumber>
    </submittedName>
</protein>
<dbReference type="EMBL" id="JBHTLT010000045">
    <property type="protein sequence ID" value="MFD1205406.1"/>
    <property type="molecule type" value="Genomic_DNA"/>
</dbReference>
<dbReference type="InterPro" id="IPR036291">
    <property type="entry name" value="NAD(P)-bd_dom_sf"/>
</dbReference>
<proteinExistence type="predicted"/>
<dbReference type="InterPro" id="IPR050700">
    <property type="entry name" value="YIM1/Zinc_Alcohol_DH_Fams"/>
</dbReference>
<dbReference type="InterPro" id="IPR002364">
    <property type="entry name" value="Quin_OxRdtase/zeta-crystal_CS"/>
</dbReference>
<dbReference type="Pfam" id="PF08240">
    <property type="entry name" value="ADH_N"/>
    <property type="match status" value="1"/>
</dbReference>
<dbReference type="EC" id="1.-.-.-" evidence="3"/>
<gene>
    <name evidence="3" type="ORF">ACFQ38_09870</name>
</gene>
<sequence length="306" mass="33302">MKAIVIEHYGGPEQLKLNEVSKPNVGENEVLIEVYAIATNPAEWKMREGYFKDVMPFTFPHILGYDVAGVIREVGRNVSKWKIGDAVLATANGSYAEFTVADENQVVAKPENINFNEAASIISTSMTAWTALFIDGKLTKDQKVLIHGGAGGVGSMAIQLAKHAGAYVASTGSTSNVNFLKELGADVVVDYTNEDFTKVLHDYDLVVDLVGGETQIRSYQVLKKGGTLSSAVGIIEEGKVEGIHTASVWVQPSGELLTKITKLLESGELRAVVKEVLPFEEDKFQRAHEQLQTGHTRGKIVIQVKE</sequence>
<dbReference type="InterPro" id="IPR011032">
    <property type="entry name" value="GroES-like_sf"/>
</dbReference>
<name>A0ABW3TX30_9BACL</name>
<dbReference type="PANTHER" id="PTHR11695">
    <property type="entry name" value="ALCOHOL DEHYDROGENASE RELATED"/>
    <property type="match status" value="1"/>
</dbReference>
<organism evidence="3 4">
    <name type="scientific">Sporosarcina contaminans</name>
    <dbReference type="NCBI Taxonomy" id="633403"/>
    <lineage>
        <taxon>Bacteria</taxon>
        <taxon>Bacillati</taxon>
        <taxon>Bacillota</taxon>
        <taxon>Bacilli</taxon>
        <taxon>Bacillales</taxon>
        <taxon>Caryophanaceae</taxon>
        <taxon>Sporosarcina</taxon>
    </lineage>
</organism>
<dbReference type="SMART" id="SM00829">
    <property type="entry name" value="PKS_ER"/>
    <property type="match status" value="1"/>
</dbReference>
<dbReference type="CDD" id="cd05289">
    <property type="entry name" value="MDR_like_2"/>
    <property type="match status" value="1"/>
</dbReference>
<dbReference type="InterPro" id="IPR020843">
    <property type="entry name" value="ER"/>
</dbReference>
<dbReference type="Gene3D" id="3.90.180.10">
    <property type="entry name" value="Medium-chain alcohol dehydrogenases, catalytic domain"/>
    <property type="match status" value="1"/>
</dbReference>